<dbReference type="InterPro" id="IPR008145">
    <property type="entry name" value="GK/Ca_channel_bsu"/>
</dbReference>
<dbReference type="PANTHER" id="PTHR23117:SF13">
    <property type="entry name" value="GUANYLATE KINASE"/>
    <property type="match status" value="1"/>
</dbReference>
<dbReference type="InterPro" id="IPR017665">
    <property type="entry name" value="Guanylate_kinase"/>
</dbReference>
<dbReference type="PANTHER" id="PTHR23117">
    <property type="entry name" value="GUANYLATE KINASE-RELATED"/>
    <property type="match status" value="1"/>
</dbReference>
<evidence type="ECO:0000313" key="10">
    <source>
        <dbReference type="EMBL" id="KAK0389812.1"/>
    </source>
</evidence>
<protein>
    <recommendedName>
        <fullName evidence="3">Guanylate kinase</fullName>
        <ecNumber evidence="2">2.7.4.8</ecNumber>
    </recommendedName>
    <alternativeName>
        <fullName evidence="8">GMP kinase</fullName>
    </alternativeName>
</protein>
<dbReference type="Gene3D" id="3.40.50.300">
    <property type="entry name" value="P-loop containing nucleotide triphosphate hydrolases"/>
    <property type="match status" value="1"/>
</dbReference>
<dbReference type="InterPro" id="IPR020590">
    <property type="entry name" value="Guanylate_kinase_CS"/>
</dbReference>
<dbReference type="HAMAP" id="MF_00328">
    <property type="entry name" value="Guanylate_kinase"/>
    <property type="match status" value="1"/>
</dbReference>
<evidence type="ECO:0000256" key="6">
    <source>
        <dbReference type="ARBA" id="ARBA00022777"/>
    </source>
</evidence>
<dbReference type="EMBL" id="JAPDFR010000002">
    <property type="protein sequence ID" value="KAK0389812.1"/>
    <property type="molecule type" value="Genomic_DNA"/>
</dbReference>
<dbReference type="SMART" id="SM00072">
    <property type="entry name" value="GuKc"/>
    <property type="match status" value="1"/>
</dbReference>
<proteinExistence type="inferred from homology"/>
<dbReference type="InterPro" id="IPR008144">
    <property type="entry name" value="Guanylate_kin-like_dom"/>
</dbReference>
<gene>
    <name evidence="10" type="ORF">NLU13_3385</name>
</gene>
<dbReference type="GO" id="GO:0004385">
    <property type="term" value="F:GMP kinase activity"/>
    <property type="evidence" value="ECO:0007669"/>
    <property type="project" value="UniProtKB-EC"/>
</dbReference>
<keyword evidence="11" id="KW-1185">Reference proteome</keyword>
<dbReference type="InterPro" id="IPR027417">
    <property type="entry name" value="P-loop_NTPase"/>
</dbReference>
<organism evidence="10 11">
    <name type="scientific">Sarocladium strictum</name>
    <name type="common">Black bundle disease fungus</name>
    <name type="synonym">Acremonium strictum</name>
    <dbReference type="NCBI Taxonomy" id="5046"/>
    <lineage>
        <taxon>Eukaryota</taxon>
        <taxon>Fungi</taxon>
        <taxon>Dikarya</taxon>
        <taxon>Ascomycota</taxon>
        <taxon>Pezizomycotina</taxon>
        <taxon>Sordariomycetes</taxon>
        <taxon>Hypocreomycetidae</taxon>
        <taxon>Hypocreales</taxon>
        <taxon>Sarocladiaceae</taxon>
        <taxon>Sarocladium</taxon>
    </lineage>
</organism>
<dbReference type="GO" id="GO:0005829">
    <property type="term" value="C:cytosol"/>
    <property type="evidence" value="ECO:0007669"/>
    <property type="project" value="TreeGrafter"/>
</dbReference>
<dbReference type="GO" id="GO:0005524">
    <property type="term" value="F:ATP binding"/>
    <property type="evidence" value="ECO:0007669"/>
    <property type="project" value="UniProtKB-KW"/>
</dbReference>
<accession>A0AA39GLY7</accession>
<evidence type="ECO:0000256" key="2">
    <source>
        <dbReference type="ARBA" id="ARBA00012961"/>
    </source>
</evidence>
<evidence type="ECO:0000256" key="5">
    <source>
        <dbReference type="ARBA" id="ARBA00022741"/>
    </source>
</evidence>
<dbReference type="Pfam" id="PF00625">
    <property type="entry name" value="Guanylate_kin"/>
    <property type="match status" value="1"/>
</dbReference>
<dbReference type="PROSITE" id="PS50052">
    <property type="entry name" value="GUANYLATE_KINASE_2"/>
    <property type="match status" value="1"/>
</dbReference>
<evidence type="ECO:0000256" key="7">
    <source>
        <dbReference type="ARBA" id="ARBA00022840"/>
    </source>
</evidence>
<sequence>MPTFVQRAVHSFTRLTPLRPQPLLNRAFSAMADLPPDRRPIVVSGPSGVGKGTLYKLLFARHPNCFDLSVSHTTRDPRPGEARGVDYHYVSMSEFESLIAENGFVEHAKFGGNRYGTSKATIEEQTAKGRVVLLDIEMEGVKQIKQCGMDARYVFIAPPDMKSLEDRLRGRGTEKEESVQKRLEQAKKELEYSKTPGVHDRIIVNDDLEKAYAEFEEFVYQKPA</sequence>
<keyword evidence="7" id="KW-0067">ATP-binding</keyword>
<dbReference type="Gene3D" id="3.30.63.10">
    <property type="entry name" value="Guanylate Kinase phosphate binding domain"/>
    <property type="match status" value="1"/>
</dbReference>
<dbReference type="CDD" id="cd00071">
    <property type="entry name" value="GMPK"/>
    <property type="match status" value="1"/>
</dbReference>
<reference evidence="10" key="1">
    <citation type="submission" date="2022-10" db="EMBL/GenBank/DDBJ databases">
        <title>Determination and structural analysis of whole genome sequence of Sarocladium strictum F4-1.</title>
        <authorList>
            <person name="Hu L."/>
            <person name="Jiang Y."/>
        </authorList>
    </citation>
    <scope>NUCLEOTIDE SEQUENCE</scope>
    <source>
        <strain evidence="10">F4-1</strain>
    </source>
</reference>
<evidence type="ECO:0000313" key="11">
    <source>
        <dbReference type="Proteomes" id="UP001175261"/>
    </source>
</evidence>
<keyword evidence="6" id="KW-0418">Kinase</keyword>
<keyword evidence="4" id="KW-0808">Transferase</keyword>
<comment type="caution">
    <text evidence="10">The sequence shown here is derived from an EMBL/GenBank/DDBJ whole genome shotgun (WGS) entry which is preliminary data.</text>
</comment>
<name>A0AA39GLY7_SARSR</name>
<dbReference type="Proteomes" id="UP001175261">
    <property type="component" value="Unassembled WGS sequence"/>
</dbReference>
<evidence type="ECO:0000256" key="3">
    <source>
        <dbReference type="ARBA" id="ARBA00016296"/>
    </source>
</evidence>
<feature type="domain" description="Guanylate kinase-like" evidence="9">
    <location>
        <begin position="38"/>
        <end position="220"/>
    </location>
</feature>
<evidence type="ECO:0000256" key="8">
    <source>
        <dbReference type="ARBA" id="ARBA00030128"/>
    </source>
</evidence>
<keyword evidence="5" id="KW-0547">Nucleotide-binding</keyword>
<dbReference type="EC" id="2.7.4.8" evidence="2"/>
<comment type="similarity">
    <text evidence="1">Belongs to the guanylate kinase family.</text>
</comment>
<dbReference type="AlphaFoldDB" id="A0AA39GLY7"/>
<dbReference type="PROSITE" id="PS00856">
    <property type="entry name" value="GUANYLATE_KINASE_1"/>
    <property type="match status" value="1"/>
</dbReference>
<dbReference type="SUPFAM" id="SSF52540">
    <property type="entry name" value="P-loop containing nucleoside triphosphate hydrolases"/>
    <property type="match status" value="1"/>
</dbReference>
<dbReference type="NCBIfam" id="TIGR03263">
    <property type="entry name" value="guanyl_kin"/>
    <property type="match status" value="1"/>
</dbReference>
<evidence type="ECO:0000259" key="9">
    <source>
        <dbReference type="PROSITE" id="PS50052"/>
    </source>
</evidence>
<dbReference type="FunFam" id="3.40.50.300:FF:000776">
    <property type="entry name" value="Guanylate kinase 2"/>
    <property type="match status" value="1"/>
</dbReference>
<evidence type="ECO:0000256" key="1">
    <source>
        <dbReference type="ARBA" id="ARBA00005790"/>
    </source>
</evidence>
<evidence type="ECO:0000256" key="4">
    <source>
        <dbReference type="ARBA" id="ARBA00022679"/>
    </source>
</evidence>
<dbReference type="FunFam" id="3.30.63.10:FF:000002">
    <property type="entry name" value="Guanylate kinase 1"/>
    <property type="match status" value="1"/>
</dbReference>